<sequence length="1016" mass="115816">VAEEYFGAVLGRPLPAYQDYNPNLTPGVDTFFSTVTFRYGHSELSDFYQIRDEYGDTLYNLALSDIKNLTLLEQFGLERVLWSMVLQRQEEVDIFMSDSTKKVISFDNYTLDLAAFDLLRSRDRAQSFADISTNSNIQENLAKIYPNGVDSIEAWVGVMSEDHLNGSNFGNVLNASMVTQYVNLRDSDKFWFERPDMFNSDEQKIIRNTTLRDIIIRNINKNVKFPQNIWAVQPRMILNNDDDDKYPNKISIWAQYIISHRVDLTYVYFKVQLQTFNGNGWFGMGFSPDDDGMRGAEFIIGTVTDGNVTLENYHADVGGYHPPLRDSDQDPTLEPRFSMSDTKAVTVEFRRPLNPPGRKPIIHGDMKLSYFQYQFLLFGTARIHRYLQVMGGISASAFCAAVMSTVVITRTPHAWAGLVIYTLSLTELVLGFITLWGQEAVVSVNKRFICAKNEVVEQNILMNPHINHKEYDKLPEFTWEEINGRVQCGAYLVVCDGFVVDICDWYHSHPGGNQVLLNAIGTDITNDFYNTHKEAKFGEVDSLEDLLIQKVEPSGVSSSMLTTYINYLRGKPTLPKPSTIARFIDNMNIKHYFKEPLAQHPHSRFATQKMASMVIGKVNEKEQLTQNNDDTLFAIQEKNEISSGSVEISEIFTNISISIKFHLYKLTSKEMVNANANYPVMKFTFSNVHHDKDISNQKFLPGHYVELQARIKGQIVIRSYTPVEGSLSRSFSIYVKIYPNGLFSQHLVRYEIQVRGPFNVCDRLRLDSTSATLLTPADSSILRTSHTSPTRIFSPIETSLLNQNSSDGCWDELYMIAGGTGITPMLQSMKRNRDSKQKIRYKRMYLLFGNRNIEDIIDGTLLEYLELSSKGQLTVTYCLSDPPSDWTGLQGKIDQQLLQDWMNIIRGVLLPTTQQNEVKSQITPDDNNYASIRSNSIRYNVNEQNQSSSSEISTSPLLSDIQHFTTEPKSKQTNLSKWSNLVQGKIIICGPYNMINTVEKSLFDMGYDEQDMIILY</sequence>
<keyword evidence="2" id="KW-1185">Reference proteome</keyword>
<name>A0ACA9L030_9GLOM</name>
<dbReference type="EMBL" id="CAJVPM010003483">
    <property type="protein sequence ID" value="CAG8501919.1"/>
    <property type="molecule type" value="Genomic_DNA"/>
</dbReference>
<protein>
    <submittedName>
        <fullName evidence="1">7580_t:CDS:1</fullName>
    </submittedName>
</protein>
<evidence type="ECO:0000313" key="1">
    <source>
        <dbReference type="EMBL" id="CAG8501919.1"/>
    </source>
</evidence>
<feature type="non-terminal residue" evidence="1">
    <location>
        <position position="1"/>
    </location>
</feature>
<evidence type="ECO:0000313" key="2">
    <source>
        <dbReference type="Proteomes" id="UP000789860"/>
    </source>
</evidence>
<comment type="caution">
    <text evidence="1">The sequence shown here is derived from an EMBL/GenBank/DDBJ whole genome shotgun (WGS) entry which is preliminary data.</text>
</comment>
<gene>
    <name evidence="1" type="ORF">SCALOS_LOCUS3279</name>
</gene>
<organism evidence="1 2">
    <name type="scientific">Scutellospora calospora</name>
    <dbReference type="NCBI Taxonomy" id="85575"/>
    <lineage>
        <taxon>Eukaryota</taxon>
        <taxon>Fungi</taxon>
        <taxon>Fungi incertae sedis</taxon>
        <taxon>Mucoromycota</taxon>
        <taxon>Glomeromycotina</taxon>
        <taxon>Glomeromycetes</taxon>
        <taxon>Diversisporales</taxon>
        <taxon>Gigasporaceae</taxon>
        <taxon>Scutellospora</taxon>
    </lineage>
</organism>
<accession>A0ACA9L030</accession>
<reference evidence="1" key="1">
    <citation type="submission" date="2021-06" db="EMBL/GenBank/DDBJ databases">
        <authorList>
            <person name="Kallberg Y."/>
            <person name="Tangrot J."/>
            <person name="Rosling A."/>
        </authorList>
    </citation>
    <scope>NUCLEOTIDE SEQUENCE</scope>
    <source>
        <strain evidence="1">AU212A</strain>
    </source>
</reference>
<proteinExistence type="predicted"/>
<dbReference type="Proteomes" id="UP000789860">
    <property type="component" value="Unassembled WGS sequence"/>
</dbReference>